<name>A0A9X3SEW6_9ACTN</name>
<dbReference type="AlphaFoldDB" id="A0A9X3SEW6"/>
<protein>
    <submittedName>
        <fullName evidence="2">Uncharacterized protein</fullName>
    </submittedName>
</protein>
<comment type="caution">
    <text evidence="2">The sequence shown here is derived from an EMBL/GenBank/DDBJ whole genome shotgun (WGS) entry which is preliminary data.</text>
</comment>
<dbReference type="EMBL" id="JAPDDP010000111">
    <property type="protein sequence ID" value="MDA0185405.1"/>
    <property type="molecule type" value="Genomic_DNA"/>
</dbReference>
<gene>
    <name evidence="2" type="ORF">OJ997_34180</name>
</gene>
<organism evidence="2 3">
    <name type="scientific">Solirubrobacter phytolaccae</name>
    <dbReference type="NCBI Taxonomy" id="1404360"/>
    <lineage>
        <taxon>Bacteria</taxon>
        <taxon>Bacillati</taxon>
        <taxon>Actinomycetota</taxon>
        <taxon>Thermoleophilia</taxon>
        <taxon>Solirubrobacterales</taxon>
        <taxon>Solirubrobacteraceae</taxon>
        <taxon>Solirubrobacter</taxon>
    </lineage>
</organism>
<reference evidence="2" key="1">
    <citation type="submission" date="2022-10" db="EMBL/GenBank/DDBJ databases">
        <title>The WGS of Solirubrobacter phytolaccae KCTC 29190.</title>
        <authorList>
            <person name="Jiang Z."/>
        </authorList>
    </citation>
    <scope>NUCLEOTIDE SEQUENCE</scope>
    <source>
        <strain evidence="2">KCTC 29190</strain>
    </source>
</reference>
<dbReference type="RefSeq" id="WP_270029908.1">
    <property type="nucleotide sequence ID" value="NZ_JAPDDP010000111.1"/>
</dbReference>
<keyword evidence="1" id="KW-0472">Membrane</keyword>
<accession>A0A9X3SEW6</accession>
<keyword evidence="3" id="KW-1185">Reference proteome</keyword>
<keyword evidence="1" id="KW-1133">Transmembrane helix</keyword>
<evidence type="ECO:0000313" key="2">
    <source>
        <dbReference type="EMBL" id="MDA0185405.1"/>
    </source>
</evidence>
<keyword evidence="1" id="KW-0812">Transmembrane</keyword>
<proteinExistence type="predicted"/>
<feature type="transmembrane region" description="Helical" evidence="1">
    <location>
        <begin position="48"/>
        <end position="81"/>
    </location>
</feature>
<dbReference type="Proteomes" id="UP001147653">
    <property type="component" value="Unassembled WGS sequence"/>
</dbReference>
<evidence type="ECO:0000256" key="1">
    <source>
        <dbReference type="SAM" id="Phobius"/>
    </source>
</evidence>
<sequence length="82" mass="8443">MIVVIAIAIFVTAVAWMVVPGLVVTLAIHLASPVDDDPTVPNNPLKFWLFVLGACSGLVLIVLGASSTASYAIIGAVLLSIL</sequence>
<evidence type="ECO:0000313" key="3">
    <source>
        <dbReference type="Proteomes" id="UP001147653"/>
    </source>
</evidence>
<feature type="transmembrane region" description="Helical" evidence="1">
    <location>
        <begin position="7"/>
        <end position="28"/>
    </location>
</feature>